<organism evidence="5 6">
    <name type="scientific">Ephemerocybe angulata</name>
    <dbReference type="NCBI Taxonomy" id="980116"/>
    <lineage>
        <taxon>Eukaryota</taxon>
        <taxon>Fungi</taxon>
        <taxon>Dikarya</taxon>
        <taxon>Basidiomycota</taxon>
        <taxon>Agaricomycotina</taxon>
        <taxon>Agaricomycetes</taxon>
        <taxon>Agaricomycetidae</taxon>
        <taxon>Agaricales</taxon>
        <taxon>Agaricineae</taxon>
        <taxon>Psathyrellaceae</taxon>
        <taxon>Ephemerocybe</taxon>
    </lineage>
</organism>
<sequence length="330" mass="37309">MAPQNGPDSMRGRQGPVPIPPMSLEEEDSIVYARMVMNDDRTLKRIIKKYHTYASLASNLDSGSDGVTSSSVEDARESFLLDLRSYQLSFKKATVTCETEGRQVEQYQREKERIDREHATLREQIEELKVALENAQMLKRRKIEYDLVTEKVNSLPPRDELEHSIYALENDMANIRAEQELQSRVMLNQKSALDDIIVDLSALRFIGKEKETQTASNSARATPFADTVDTLAVESASEIVGRSASSPPSQMDKESNEKDSEKEEGEEDRDGDDELSGKTEESGDKEDDIEMGEVEEEPRDKLKKKFREEELEEGEASDFSSELSDPPDDD</sequence>
<feature type="compositionally biased region" description="Acidic residues" evidence="4">
    <location>
        <begin position="283"/>
        <end position="297"/>
    </location>
</feature>
<dbReference type="GO" id="GO:0000445">
    <property type="term" value="C:THO complex part of transcription export complex"/>
    <property type="evidence" value="ECO:0007669"/>
    <property type="project" value="InterPro"/>
</dbReference>
<comment type="subcellular location">
    <subcellularLocation>
        <location evidence="1">Nucleus</location>
    </subcellularLocation>
</comment>
<dbReference type="OrthoDB" id="205166at2759"/>
<dbReference type="InterPro" id="IPR008501">
    <property type="entry name" value="THOC7/Mft1"/>
</dbReference>
<keyword evidence="6" id="KW-1185">Reference proteome</keyword>
<evidence type="ECO:0000256" key="2">
    <source>
        <dbReference type="ARBA" id="ARBA00023242"/>
    </source>
</evidence>
<evidence type="ECO:0000256" key="1">
    <source>
        <dbReference type="ARBA" id="ARBA00004123"/>
    </source>
</evidence>
<evidence type="ECO:0000256" key="4">
    <source>
        <dbReference type="SAM" id="MobiDB-lite"/>
    </source>
</evidence>
<feature type="coiled-coil region" evidence="3">
    <location>
        <begin position="97"/>
        <end position="178"/>
    </location>
</feature>
<keyword evidence="2" id="KW-0539">Nucleus</keyword>
<feature type="compositionally biased region" description="Acidic residues" evidence="4">
    <location>
        <begin position="262"/>
        <end position="274"/>
    </location>
</feature>
<keyword evidence="3" id="KW-0175">Coiled coil</keyword>
<proteinExistence type="predicted"/>
<evidence type="ECO:0000256" key="3">
    <source>
        <dbReference type="SAM" id="Coils"/>
    </source>
</evidence>
<dbReference type="Pfam" id="PF05615">
    <property type="entry name" value="THOC7"/>
    <property type="match status" value="1"/>
</dbReference>
<dbReference type="EMBL" id="JACGCI010000007">
    <property type="protein sequence ID" value="KAF6762611.1"/>
    <property type="molecule type" value="Genomic_DNA"/>
</dbReference>
<feature type="region of interest" description="Disordered" evidence="4">
    <location>
        <begin position="236"/>
        <end position="330"/>
    </location>
</feature>
<dbReference type="GO" id="GO:0006397">
    <property type="term" value="P:mRNA processing"/>
    <property type="evidence" value="ECO:0007669"/>
    <property type="project" value="InterPro"/>
</dbReference>
<reference evidence="5 6" key="1">
    <citation type="submission" date="2020-07" db="EMBL/GenBank/DDBJ databases">
        <title>Comparative genomics of pyrophilous fungi reveals a link between fire events and developmental genes.</title>
        <authorList>
            <consortium name="DOE Joint Genome Institute"/>
            <person name="Steindorff A.S."/>
            <person name="Carver A."/>
            <person name="Calhoun S."/>
            <person name="Stillman K."/>
            <person name="Liu H."/>
            <person name="Lipzen A."/>
            <person name="Pangilinan J."/>
            <person name="Labutti K."/>
            <person name="Bruns T.D."/>
            <person name="Grigoriev I.V."/>
        </authorList>
    </citation>
    <scope>NUCLEOTIDE SEQUENCE [LARGE SCALE GENOMIC DNA]</scope>
    <source>
        <strain evidence="5 6">CBS 144469</strain>
    </source>
</reference>
<comment type="caution">
    <text evidence="5">The sequence shown here is derived from an EMBL/GenBank/DDBJ whole genome shotgun (WGS) entry which is preliminary data.</text>
</comment>
<feature type="compositionally biased region" description="Basic and acidic residues" evidence="4">
    <location>
        <begin position="251"/>
        <end position="261"/>
    </location>
</feature>
<dbReference type="Proteomes" id="UP000521943">
    <property type="component" value="Unassembled WGS sequence"/>
</dbReference>
<evidence type="ECO:0000313" key="5">
    <source>
        <dbReference type="EMBL" id="KAF6762611.1"/>
    </source>
</evidence>
<accession>A0A8H6IBS2</accession>
<protein>
    <submittedName>
        <fullName evidence="5">Tho complex subunit 7-domain-containing protein</fullName>
    </submittedName>
</protein>
<name>A0A8H6IBS2_9AGAR</name>
<dbReference type="AlphaFoldDB" id="A0A8H6IBS2"/>
<evidence type="ECO:0000313" key="6">
    <source>
        <dbReference type="Proteomes" id="UP000521943"/>
    </source>
</evidence>
<feature type="region of interest" description="Disordered" evidence="4">
    <location>
        <begin position="1"/>
        <end position="24"/>
    </location>
</feature>
<gene>
    <name evidence="5" type="ORF">DFP72DRAFT_876343</name>
</gene>